<keyword evidence="2" id="KW-0539">Nucleus</keyword>
<evidence type="ECO:0000256" key="2">
    <source>
        <dbReference type="ARBA" id="ARBA00023242"/>
    </source>
</evidence>
<evidence type="ECO:0000313" key="6">
    <source>
        <dbReference type="Proteomes" id="UP001165060"/>
    </source>
</evidence>
<dbReference type="InterPro" id="IPR045281">
    <property type="entry name" value="CONSTANS-like"/>
</dbReference>
<comment type="subcellular location">
    <subcellularLocation>
        <location evidence="1">Nucleus</location>
    </subcellularLocation>
</comment>
<protein>
    <recommendedName>
        <fullName evidence="4">CCT domain-containing protein</fullName>
    </recommendedName>
</protein>
<evidence type="ECO:0000313" key="5">
    <source>
        <dbReference type="EMBL" id="GMI21532.1"/>
    </source>
</evidence>
<dbReference type="Proteomes" id="UP001165060">
    <property type="component" value="Unassembled WGS sequence"/>
</dbReference>
<dbReference type="PANTHER" id="PTHR31319:SF77">
    <property type="entry name" value="ZINC FINGER PROTEIN CONSTANS-LIKE 4"/>
    <property type="match status" value="1"/>
</dbReference>
<organism evidence="5 6">
    <name type="scientific">Tetraparma gracilis</name>
    <dbReference type="NCBI Taxonomy" id="2962635"/>
    <lineage>
        <taxon>Eukaryota</taxon>
        <taxon>Sar</taxon>
        <taxon>Stramenopiles</taxon>
        <taxon>Ochrophyta</taxon>
        <taxon>Bolidophyceae</taxon>
        <taxon>Parmales</taxon>
        <taxon>Triparmaceae</taxon>
        <taxon>Tetraparma</taxon>
    </lineage>
</organism>
<comment type="caution">
    <text evidence="5">The sequence shown here is derived from an EMBL/GenBank/DDBJ whole genome shotgun (WGS) entry which is preliminary data.</text>
</comment>
<evidence type="ECO:0000259" key="4">
    <source>
        <dbReference type="Pfam" id="PF06203"/>
    </source>
</evidence>
<keyword evidence="6" id="KW-1185">Reference proteome</keyword>
<dbReference type="Pfam" id="PF06203">
    <property type="entry name" value="CCT"/>
    <property type="match status" value="1"/>
</dbReference>
<feature type="region of interest" description="Disordered" evidence="3">
    <location>
        <begin position="40"/>
        <end position="95"/>
    </location>
</feature>
<feature type="compositionally biased region" description="Acidic residues" evidence="3">
    <location>
        <begin position="72"/>
        <end position="81"/>
    </location>
</feature>
<reference evidence="5 6" key="1">
    <citation type="journal article" date="2023" name="Commun. Biol.">
        <title>Genome analysis of Parmales, the sister group of diatoms, reveals the evolutionary specialization of diatoms from phago-mixotrophs to photoautotrophs.</title>
        <authorList>
            <person name="Ban H."/>
            <person name="Sato S."/>
            <person name="Yoshikawa S."/>
            <person name="Yamada K."/>
            <person name="Nakamura Y."/>
            <person name="Ichinomiya M."/>
            <person name="Sato N."/>
            <person name="Blanc-Mathieu R."/>
            <person name="Endo H."/>
            <person name="Kuwata A."/>
            <person name="Ogata H."/>
        </authorList>
    </citation>
    <scope>NUCLEOTIDE SEQUENCE [LARGE SCALE GENOMIC DNA]</scope>
</reference>
<accession>A0ABQ6M8H9</accession>
<evidence type="ECO:0000256" key="3">
    <source>
        <dbReference type="SAM" id="MobiDB-lite"/>
    </source>
</evidence>
<gene>
    <name evidence="5" type="ORF">TeGR_g8136</name>
</gene>
<name>A0ABQ6M8H9_9STRA</name>
<sequence>MVPCQGPDSVWLHASDSHQNRVVRPESNLMEWHLEEVNELQDAHNEEELPTSTLPQHKLFGPGPHTRNSREDSDEGDDAVILEELTRKRPKKRTGSAMPLDIFNLDVEYEPPERPAGWVGDYSPRERKERIDRFLVKRIENRKAQIKPGKVGFKYQCRKDFALSRMRVKGRFVGRTDEELMRELMSLT</sequence>
<feature type="domain" description="CCT" evidence="4">
    <location>
        <begin position="127"/>
        <end position="174"/>
    </location>
</feature>
<dbReference type="PANTHER" id="PTHR31319">
    <property type="entry name" value="ZINC FINGER PROTEIN CONSTANS-LIKE 4"/>
    <property type="match status" value="1"/>
</dbReference>
<evidence type="ECO:0000256" key="1">
    <source>
        <dbReference type="ARBA" id="ARBA00004123"/>
    </source>
</evidence>
<proteinExistence type="predicted"/>
<dbReference type="InterPro" id="IPR010402">
    <property type="entry name" value="CCT_domain"/>
</dbReference>
<dbReference type="EMBL" id="BRYB01002545">
    <property type="protein sequence ID" value="GMI21532.1"/>
    <property type="molecule type" value="Genomic_DNA"/>
</dbReference>